<feature type="compositionally biased region" description="Basic and acidic residues" evidence="2">
    <location>
        <begin position="67"/>
        <end position="87"/>
    </location>
</feature>
<dbReference type="InterPro" id="IPR018247">
    <property type="entry name" value="EF_Hand_1_Ca_BS"/>
</dbReference>
<feature type="compositionally biased region" description="Polar residues" evidence="2">
    <location>
        <begin position="254"/>
        <end position="268"/>
    </location>
</feature>
<reference evidence="5 6" key="1">
    <citation type="submission" date="2024-02" db="EMBL/GenBank/DDBJ databases">
        <title>Chromosome-scale genome assembly of the rough periwinkle Littorina saxatilis.</title>
        <authorList>
            <person name="De Jode A."/>
            <person name="Faria R."/>
            <person name="Formenti G."/>
            <person name="Sims Y."/>
            <person name="Smith T.P."/>
            <person name="Tracey A."/>
            <person name="Wood J.M.D."/>
            <person name="Zagrodzka Z.B."/>
            <person name="Johannesson K."/>
            <person name="Butlin R.K."/>
            <person name="Leder E.H."/>
        </authorList>
    </citation>
    <scope>NUCLEOTIDE SEQUENCE [LARGE SCALE GENOMIC DNA]</scope>
    <source>
        <strain evidence="5">Snail1</strain>
        <tissue evidence="5">Muscle</tissue>
    </source>
</reference>
<sequence length="448" mass="50149">MTTSTSKKAAVIFLALTTLATYINAAAIPQFNPEAENELDSLKNQPSLGSEDSLEEALQSPQAVPDSSEKYPLDVVRDDTNLETIEHLDEDTAGDDEDNKNDDEGEDDVDDEDPEEQLEDLRPDDLGRNHALPNQPEETSDDELQAEEIQANEHHDDGISKNKDSDREYEKALQDMKNGEEIGPDFQEQAIENESQTGSEENSSPEKDYEGYGSDDEDADGEDEKDEDDFIEITDLSIPAKDPSTVNSDDDKAFQNSPEAQIPPTNERGTPAMPASLSEAENVESQHPYGDDAIVSEDDVMHDDVKRADKMLKLPGHPPMRVIELNETLYLNNTDDREPKFQPVRIPDKFEDYDLNKDGLISLPEMRYVTGAVEGAKDAFRDADRDGDGWVEREEFDLAGWGLPANPTPTPPPRRRVVFVPREELHPSSIPRGAEEVSSRRQYGRRRH</sequence>
<keyword evidence="3" id="KW-0732">Signal</keyword>
<keyword evidence="6" id="KW-1185">Reference proteome</keyword>
<feature type="domain" description="EF-hand" evidence="4">
    <location>
        <begin position="371"/>
        <end position="406"/>
    </location>
</feature>
<dbReference type="CDD" id="cd00051">
    <property type="entry name" value="EFh"/>
    <property type="match status" value="1"/>
</dbReference>
<feature type="chain" id="PRO_5042977865" description="EF-hand domain-containing protein" evidence="3">
    <location>
        <begin position="26"/>
        <end position="448"/>
    </location>
</feature>
<feature type="compositionally biased region" description="Polar residues" evidence="2">
    <location>
        <begin position="190"/>
        <end position="202"/>
    </location>
</feature>
<dbReference type="Gene3D" id="1.10.238.10">
    <property type="entry name" value="EF-hand"/>
    <property type="match status" value="1"/>
</dbReference>
<dbReference type="SMART" id="SM00054">
    <property type="entry name" value="EFh"/>
    <property type="match status" value="2"/>
</dbReference>
<proteinExistence type="predicted"/>
<dbReference type="Proteomes" id="UP001374579">
    <property type="component" value="Unassembled WGS sequence"/>
</dbReference>
<feature type="compositionally biased region" description="Acidic residues" evidence="2">
    <location>
        <begin position="213"/>
        <end position="232"/>
    </location>
</feature>
<dbReference type="PROSITE" id="PS50222">
    <property type="entry name" value="EF_HAND_2"/>
    <property type="match status" value="1"/>
</dbReference>
<dbReference type="EMBL" id="JBAMIC010000010">
    <property type="protein sequence ID" value="KAK7102023.1"/>
    <property type="molecule type" value="Genomic_DNA"/>
</dbReference>
<gene>
    <name evidence="5" type="ORF">V1264_020313</name>
</gene>
<feature type="compositionally biased region" description="Acidic residues" evidence="2">
    <location>
        <begin position="88"/>
        <end position="118"/>
    </location>
</feature>
<accession>A0AAN9B9V5</accession>
<dbReference type="PROSITE" id="PS00018">
    <property type="entry name" value="EF_HAND_1"/>
    <property type="match status" value="1"/>
</dbReference>
<dbReference type="SUPFAM" id="SSF47473">
    <property type="entry name" value="EF-hand"/>
    <property type="match status" value="1"/>
</dbReference>
<protein>
    <recommendedName>
        <fullName evidence="4">EF-hand domain-containing protein</fullName>
    </recommendedName>
</protein>
<organism evidence="5 6">
    <name type="scientific">Littorina saxatilis</name>
    <dbReference type="NCBI Taxonomy" id="31220"/>
    <lineage>
        <taxon>Eukaryota</taxon>
        <taxon>Metazoa</taxon>
        <taxon>Spiralia</taxon>
        <taxon>Lophotrochozoa</taxon>
        <taxon>Mollusca</taxon>
        <taxon>Gastropoda</taxon>
        <taxon>Caenogastropoda</taxon>
        <taxon>Littorinimorpha</taxon>
        <taxon>Littorinoidea</taxon>
        <taxon>Littorinidae</taxon>
        <taxon>Littorina</taxon>
    </lineage>
</organism>
<comment type="caution">
    <text evidence="5">The sequence shown here is derived from an EMBL/GenBank/DDBJ whole genome shotgun (WGS) entry which is preliminary data.</text>
</comment>
<keyword evidence="1" id="KW-0106">Calcium</keyword>
<feature type="compositionally biased region" description="Basic and acidic residues" evidence="2">
    <location>
        <begin position="151"/>
        <end position="180"/>
    </location>
</feature>
<dbReference type="InterPro" id="IPR002048">
    <property type="entry name" value="EF_hand_dom"/>
</dbReference>
<feature type="region of interest" description="Disordered" evidence="2">
    <location>
        <begin position="423"/>
        <end position="448"/>
    </location>
</feature>
<feature type="signal peptide" evidence="3">
    <location>
        <begin position="1"/>
        <end position="25"/>
    </location>
</feature>
<evidence type="ECO:0000256" key="2">
    <source>
        <dbReference type="SAM" id="MobiDB-lite"/>
    </source>
</evidence>
<dbReference type="InterPro" id="IPR011992">
    <property type="entry name" value="EF-hand-dom_pair"/>
</dbReference>
<name>A0AAN9B9V5_9CAEN</name>
<evidence type="ECO:0000256" key="3">
    <source>
        <dbReference type="SAM" id="SignalP"/>
    </source>
</evidence>
<dbReference type="AlphaFoldDB" id="A0AAN9B9V5"/>
<evidence type="ECO:0000313" key="5">
    <source>
        <dbReference type="EMBL" id="KAK7102023.1"/>
    </source>
</evidence>
<dbReference type="GO" id="GO:0005509">
    <property type="term" value="F:calcium ion binding"/>
    <property type="evidence" value="ECO:0007669"/>
    <property type="project" value="InterPro"/>
</dbReference>
<feature type="region of interest" description="Disordered" evidence="2">
    <location>
        <begin position="36"/>
        <end position="295"/>
    </location>
</feature>
<dbReference type="Pfam" id="PF13202">
    <property type="entry name" value="EF-hand_5"/>
    <property type="match status" value="2"/>
</dbReference>
<evidence type="ECO:0000256" key="1">
    <source>
        <dbReference type="ARBA" id="ARBA00022837"/>
    </source>
</evidence>
<evidence type="ECO:0000313" key="6">
    <source>
        <dbReference type="Proteomes" id="UP001374579"/>
    </source>
</evidence>
<evidence type="ECO:0000259" key="4">
    <source>
        <dbReference type="PROSITE" id="PS50222"/>
    </source>
</evidence>
<feature type="compositionally biased region" description="Basic and acidic residues" evidence="2">
    <location>
        <begin position="119"/>
        <end position="128"/>
    </location>
</feature>